<dbReference type="AlphaFoldDB" id="A0A8T0FZK9"/>
<comment type="caution">
    <text evidence="1">The sequence shown here is derived from an EMBL/GenBank/DDBJ whole genome shotgun (WGS) entry which is preliminary data.</text>
</comment>
<protein>
    <submittedName>
        <fullName evidence="1">Uncharacterized protein</fullName>
    </submittedName>
</protein>
<organism evidence="1 2">
    <name type="scientific">Argiope bruennichi</name>
    <name type="common">Wasp spider</name>
    <name type="synonym">Aranea bruennichi</name>
    <dbReference type="NCBI Taxonomy" id="94029"/>
    <lineage>
        <taxon>Eukaryota</taxon>
        <taxon>Metazoa</taxon>
        <taxon>Ecdysozoa</taxon>
        <taxon>Arthropoda</taxon>
        <taxon>Chelicerata</taxon>
        <taxon>Arachnida</taxon>
        <taxon>Araneae</taxon>
        <taxon>Araneomorphae</taxon>
        <taxon>Entelegynae</taxon>
        <taxon>Araneoidea</taxon>
        <taxon>Araneidae</taxon>
        <taxon>Argiope</taxon>
    </lineage>
</organism>
<accession>A0A8T0FZK9</accession>
<reference evidence="1" key="2">
    <citation type="submission" date="2020-06" db="EMBL/GenBank/DDBJ databases">
        <authorList>
            <person name="Sheffer M."/>
        </authorList>
    </citation>
    <scope>NUCLEOTIDE SEQUENCE</scope>
</reference>
<name>A0A8T0FZK9_ARGBR</name>
<proteinExistence type="predicted"/>
<dbReference type="Proteomes" id="UP000807504">
    <property type="component" value="Unassembled WGS sequence"/>
</dbReference>
<gene>
    <name evidence="1" type="ORF">HNY73_000525</name>
</gene>
<dbReference type="EMBL" id="JABXBU010000001">
    <property type="protein sequence ID" value="KAF8796106.1"/>
    <property type="molecule type" value="Genomic_DNA"/>
</dbReference>
<evidence type="ECO:0000313" key="1">
    <source>
        <dbReference type="EMBL" id="KAF8796106.1"/>
    </source>
</evidence>
<keyword evidence="2" id="KW-1185">Reference proteome</keyword>
<sequence length="94" mass="10757">MVEVEKAKGSSEIKYLRMWKGKKKPSVERKSHEICSTAAVKLSLPIHRRQSSAVRMDTPFVEAKKVSSGFTAARIRFELCVLPNLRILEEWRGL</sequence>
<evidence type="ECO:0000313" key="2">
    <source>
        <dbReference type="Proteomes" id="UP000807504"/>
    </source>
</evidence>
<reference evidence="1" key="1">
    <citation type="journal article" date="2020" name="bioRxiv">
        <title>Chromosome-level reference genome of the European wasp spider Argiope bruennichi: a resource for studies on range expansion and evolutionary adaptation.</title>
        <authorList>
            <person name="Sheffer M.M."/>
            <person name="Hoppe A."/>
            <person name="Krehenwinkel H."/>
            <person name="Uhl G."/>
            <person name="Kuss A.W."/>
            <person name="Jensen L."/>
            <person name="Jensen C."/>
            <person name="Gillespie R.G."/>
            <person name="Hoff K.J."/>
            <person name="Prost S."/>
        </authorList>
    </citation>
    <scope>NUCLEOTIDE SEQUENCE</scope>
</reference>